<protein>
    <recommendedName>
        <fullName evidence="2">F-box domain-containing protein</fullName>
    </recommendedName>
</protein>
<dbReference type="Proteomes" id="UP001152607">
    <property type="component" value="Unassembled WGS sequence"/>
</dbReference>
<gene>
    <name evidence="3" type="ORF">PDIGIT_LOCUS1834</name>
</gene>
<dbReference type="PROSITE" id="PS50181">
    <property type="entry name" value="FBOX"/>
    <property type="match status" value="1"/>
</dbReference>
<proteinExistence type="predicted"/>
<accession>A0A9W4U5M2</accession>
<evidence type="ECO:0000256" key="1">
    <source>
        <dbReference type="SAM" id="MobiDB-lite"/>
    </source>
</evidence>
<keyword evidence="4" id="KW-1185">Reference proteome</keyword>
<dbReference type="InterPro" id="IPR001810">
    <property type="entry name" value="F-box_dom"/>
</dbReference>
<feature type="compositionally biased region" description="Polar residues" evidence="1">
    <location>
        <begin position="10"/>
        <end position="45"/>
    </location>
</feature>
<evidence type="ECO:0000259" key="2">
    <source>
        <dbReference type="PROSITE" id="PS50181"/>
    </source>
</evidence>
<dbReference type="OrthoDB" id="3889716at2759"/>
<organism evidence="3 4">
    <name type="scientific">Periconia digitata</name>
    <dbReference type="NCBI Taxonomy" id="1303443"/>
    <lineage>
        <taxon>Eukaryota</taxon>
        <taxon>Fungi</taxon>
        <taxon>Dikarya</taxon>
        <taxon>Ascomycota</taxon>
        <taxon>Pezizomycotina</taxon>
        <taxon>Dothideomycetes</taxon>
        <taxon>Pleosporomycetidae</taxon>
        <taxon>Pleosporales</taxon>
        <taxon>Massarineae</taxon>
        <taxon>Periconiaceae</taxon>
        <taxon>Periconia</taxon>
    </lineage>
</organism>
<dbReference type="AlphaFoldDB" id="A0A9W4U5M2"/>
<evidence type="ECO:0000313" key="4">
    <source>
        <dbReference type="Proteomes" id="UP001152607"/>
    </source>
</evidence>
<feature type="region of interest" description="Disordered" evidence="1">
    <location>
        <begin position="701"/>
        <end position="723"/>
    </location>
</feature>
<dbReference type="EMBL" id="CAOQHR010000001">
    <property type="protein sequence ID" value="CAI6273885.1"/>
    <property type="molecule type" value="Genomic_DNA"/>
</dbReference>
<comment type="caution">
    <text evidence="3">The sequence shown here is derived from an EMBL/GenBank/DDBJ whole genome shotgun (WGS) entry which is preliminary data.</text>
</comment>
<reference evidence="3" key="1">
    <citation type="submission" date="2023-01" db="EMBL/GenBank/DDBJ databases">
        <authorList>
            <person name="Van Ghelder C."/>
            <person name="Rancurel C."/>
        </authorList>
    </citation>
    <scope>NUCLEOTIDE SEQUENCE</scope>
    <source>
        <strain evidence="3">CNCM I-4278</strain>
    </source>
</reference>
<feature type="domain" description="F-box" evidence="2">
    <location>
        <begin position="44"/>
        <end position="97"/>
    </location>
</feature>
<evidence type="ECO:0000313" key="3">
    <source>
        <dbReference type="EMBL" id="CAI6273885.1"/>
    </source>
</evidence>
<name>A0A9W4U5M2_9PLEO</name>
<feature type="region of interest" description="Disordered" evidence="1">
    <location>
        <begin position="1"/>
        <end position="45"/>
    </location>
</feature>
<sequence length="774" mass="89491">MSDAVDPLTLQATSPTQISGHAMSQQASSTMNQAQTSDAPKQQHSPLLRLPKDVFKCVLDHLDRDDAWSLKRLCRGFADSQAVGEALYRHPIQWEDVQNIKLHEWRYRPTGQARWQRFVDSITDANRHYVLKIAMTHWCSIADFQWMEKNLPNLASLDLSAIKDFVWTPEETWTWKELAAACPKLLERLKELEVTNWADYSVHSSVEYNYSWNDYRFKQKFRMSRRRDGGSVARMIFPQCKKLETLAIRERHSGYQTWNEWEVHQRVCCLADGITQNCPPTLHKLRVYDYTPFRCLVSFSEFTWSNISNVEIDLYKWIDERKDRALSHGLPLRVTQGFLRRPEEDEFIDKAYDQCSRNHMDLGAHIIQSTGGTFEDLLQSVRTIATIYPHITVKPVTIPGVVELQPFQLVALNQNHRRLGIAPGAPPPVDVTAKPEMQDILRWLAAQWHFKPIFVWGHLMCDAFPENLEPSGFMMGKPPPRPTIQKDDVLLRIFGMAVIFRTLNIPIRVSIGHRSNPSSPHGIDGSLLFGDFKTLVGQGLDRRELILPSQASFNLSNIAHMIDELIIEYPFDVPGVINSWTRDSSLRAVEESLFEREMVGWRRFWARYARQMKNLKKLTVHIPSKIYRDWGRCKGLHELLADDRWQMLEVKTKGSTFISLEDVPLGGLVPRSTRVPFVQRVFFRTDDAPLHHLQFTNPSLTSKERDETPITEEELDFDDTKGQPHRFFAELPDDRGVKRGLEVDGTPEDSVRKRARQMLNEQMNDIQGLLSLPM</sequence>